<dbReference type="AlphaFoldDB" id="A0A0C9WYX5"/>
<sequence length="123" mass="13514">MLSFHKEPSWRPPTSQVGSIGERLPLELWLFNNYAAAMQVVTPTQTALTDNPSPVILADLTSKTPDFDTIVLKLAKSPPAHLDVSYTEPTLLLNTYPPAHSYAEVLLLPSLALSSQTFAILLR</sequence>
<dbReference type="HOGENOM" id="CLU_2015644_0_0_1"/>
<gene>
    <name evidence="1" type="ORF">K443DRAFT_12321</name>
</gene>
<accession>A0A0C9WYX5</accession>
<evidence type="ECO:0000313" key="2">
    <source>
        <dbReference type="Proteomes" id="UP000054477"/>
    </source>
</evidence>
<organism evidence="1 2">
    <name type="scientific">Laccaria amethystina LaAM-08-1</name>
    <dbReference type="NCBI Taxonomy" id="1095629"/>
    <lineage>
        <taxon>Eukaryota</taxon>
        <taxon>Fungi</taxon>
        <taxon>Dikarya</taxon>
        <taxon>Basidiomycota</taxon>
        <taxon>Agaricomycotina</taxon>
        <taxon>Agaricomycetes</taxon>
        <taxon>Agaricomycetidae</taxon>
        <taxon>Agaricales</taxon>
        <taxon>Agaricineae</taxon>
        <taxon>Hydnangiaceae</taxon>
        <taxon>Laccaria</taxon>
    </lineage>
</organism>
<reference evidence="1 2" key="1">
    <citation type="submission" date="2014-04" db="EMBL/GenBank/DDBJ databases">
        <authorList>
            <consortium name="DOE Joint Genome Institute"/>
            <person name="Kuo A."/>
            <person name="Kohler A."/>
            <person name="Nagy L.G."/>
            <person name="Floudas D."/>
            <person name="Copeland A."/>
            <person name="Barry K.W."/>
            <person name="Cichocki N."/>
            <person name="Veneault-Fourrey C."/>
            <person name="LaButti K."/>
            <person name="Lindquist E.A."/>
            <person name="Lipzen A."/>
            <person name="Lundell T."/>
            <person name="Morin E."/>
            <person name="Murat C."/>
            <person name="Sun H."/>
            <person name="Tunlid A."/>
            <person name="Henrissat B."/>
            <person name="Grigoriev I.V."/>
            <person name="Hibbett D.S."/>
            <person name="Martin F."/>
            <person name="Nordberg H.P."/>
            <person name="Cantor M.N."/>
            <person name="Hua S.X."/>
        </authorList>
    </citation>
    <scope>NUCLEOTIDE SEQUENCE [LARGE SCALE GENOMIC DNA]</scope>
    <source>
        <strain evidence="1 2">LaAM-08-1</strain>
    </source>
</reference>
<protein>
    <submittedName>
        <fullName evidence="1">Uncharacterized protein</fullName>
    </submittedName>
</protein>
<evidence type="ECO:0000313" key="1">
    <source>
        <dbReference type="EMBL" id="KIJ94193.1"/>
    </source>
</evidence>
<keyword evidence="2" id="KW-1185">Reference proteome</keyword>
<reference evidence="2" key="2">
    <citation type="submission" date="2015-01" db="EMBL/GenBank/DDBJ databases">
        <title>Evolutionary Origins and Diversification of the Mycorrhizal Mutualists.</title>
        <authorList>
            <consortium name="DOE Joint Genome Institute"/>
            <consortium name="Mycorrhizal Genomics Consortium"/>
            <person name="Kohler A."/>
            <person name="Kuo A."/>
            <person name="Nagy L.G."/>
            <person name="Floudas D."/>
            <person name="Copeland A."/>
            <person name="Barry K.W."/>
            <person name="Cichocki N."/>
            <person name="Veneault-Fourrey C."/>
            <person name="LaButti K."/>
            <person name="Lindquist E.A."/>
            <person name="Lipzen A."/>
            <person name="Lundell T."/>
            <person name="Morin E."/>
            <person name="Murat C."/>
            <person name="Riley R."/>
            <person name="Ohm R."/>
            <person name="Sun H."/>
            <person name="Tunlid A."/>
            <person name="Henrissat B."/>
            <person name="Grigoriev I.V."/>
            <person name="Hibbett D.S."/>
            <person name="Martin F."/>
        </authorList>
    </citation>
    <scope>NUCLEOTIDE SEQUENCE [LARGE SCALE GENOMIC DNA]</scope>
    <source>
        <strain evidence="2">LaAM-08-1</strain>
    </source>
</reference>
<proteinExistence type="predicted"/>
<dbReference type="Proteomes" id="UP000054477">
    <property type="component" value="Unassembled WGS sequence"/>
</dbReference>
<name>A0A0C9WYX5_9AGAR</name>
<dbReference type="EMBL" id="KN838805">
    <property type="protein sequence ID" value="KIJ94193.1"/>
    <property type="molecule type" value="Genomic_DNA"/>
</dbReference>